<dbReference type="InterPro" id="IPR019734">
    <property type="entry name" value="TPR_rpt"/>
</dbReference>
<dbReference type="SMART" id="SM00028">
    <property type="entry name" value="TPR"/>
    <property type="match status" value="6"/>
</dbReference>
<evidence type="ECO:0000313" key="9">
    <source>
        <dbReference type="Proteomes" id="UP000199400"/>
    </source>
</evidence>
<dbReference type="EMBL" id="FOMX01000027">
    <property type="protein sequence ID" value="SFF06176.1"/>
    <property type="molecule type" value="Genomic_DNA"/>
</dbReference>
<dbReference type="PANTHER" id="PTHR43289">
    <property type="entry name" value="MITOGEN-ACTIVATED PROTEIN KINASE KINASE KINASE 20-RELATED"/>
    <property type="match status" value="1"/>
</dbReference>
<dbReference type="GO" id="GO:0004674">
    <property type="term" value="F:protein serine/threonine kinase activity"/>
    <property type="evidence" value="ECO:0007669"/>
    <property type="project" value="UniProtKB-KW"/>
</dbReference>
<dbReference type="Proteomes" id="UP000199400">
    <property type="component" value="Unassembled WGS sequence"/>
</dbReference>
<accession>A0A1I2FP02</accession>
<evidence type="ECO:0000256" key="4">
    <source>
        <dbReference type="ARBA" id="ARBA00022840"/>
    </source>
</evidence>
<dbReference type="InterPro" id="IPR011009">
    <property type="entry name" value="Kinase-like_dom_sf"/>
</dbReference>
<evidence type="ECO:0000256" key="3">
    <source>
        <dbReference type="ARBA" id="ARBA00022777"/>
    </source>
</evidence>
<proteinExistence type="predicted"/>
<dbReference type="SUPFAM" id="SSF48452">
    <property type="entry name" value="TPR-like"/>
    <property type="match status" value="3"/>
</dbReference>
<dbReference type="InterPro" id="IPR017441">
    <property type="entry name" value="Protein_kinase_ATP_BS"/>
</dbReference>
<evidence type="ECO:0000256" key="5">
    <source>
        <dbReference type="PROSITE-ProRule" id="PRU10141"/>
    </source>
</evidence>
<evidence type="ECO:0000259" key="7">
    <source>
        <dbReference type="PROSITE" id="PS50011"/>
    </source>
</evidence>
<dbReference type="Pfam" id="PF13424">
    <property type="entry name" value="TPR_12"/>
    <property type="match status" value="3"/>
</dbReference>
<dbReference type="PROSITE" id="PS00107">
    <property type="entry name" value="PROTEIN_KINASE_ATP"/>
    <property type="match status" value="1"/>
</dbReference>
<evidence type="ECO:0000256" key="1">
    <source>
        <dbReference type="ARBA" id="ARBA00022679"/>
    </source>
</evidence>
<dbReference type="InterPro" id="IPR000719">
    <property type="entry name" value="Prot_kinase_dom"/>
</dbReference>
<keyword evidence="8" id="KW-0723">Serine/threonine-protein kinase</keyword>
<sequence>MSGRRDERSDEALGASAPTLRLGPQQDMSTEPPRAGRKGHVQEDMSKEPAMPARLGRFAIEAKLGAGGMGVVYKAEDRQLGRKIAIKLLRAAGDDAGEGAARLLREAQTLARLDHPNVVAVHEVGELAGEVFVAMEFIEGETLRKWMARGGPRPWQEVTAAFVQAGRGLAAAHRADLVHRDFKPENAMIDVHGRVRVLDFGLARTAGLGPPSSLVARILHTGAPGPQTSIIAGTPPYMAPEQHLGLPADARSDQFSFCVAFYEALFGVRPFPDGDPAQRFQAVMAGELRRPPRPPKVPKFLRAALARGLAAVPNRRHASMDALLHAITEAPRLRRRRLVGAALGLLLAIAGALGFSLWRETQGECEGHADRVARLWAERQGPLRAAITGVGAPYADEAWQTLAAVMEARADRWGELYLAACEAYQEAAPEQQPALIGRMTCLSGQARELAAMLTALAEEPETAARHAVKAEGQLEPVAACVDVAGLPAWLRDTDVHRTMRGEEVRRWLAEIKTANEVGRYKPALARAEVVLAAARELGEPALVAEALLRIGNLQRSLADYERAAATLGDAYFMALGTGAAEVAAEAASALLVVDGYHRNDRARATLWERSAAALLQRVPDRPRIAAAFYNNRAVVRAAEGRHDEAAADYRRALAIYEAEEVVDNPKVALVLGNMSRVEFLRGDLAAAAGHLERSLAIREARFGKDHPEVAIGRSNLAIVLTEVGELERATTLLRRALATEETLYGPRHAKLAPTLDNLARTLARQARWDDAGQLSQRALALLIGAERADAAAIADVRAGIGAALAWQGRTDEALVELRQALALREQDRGTDHPDTDLARAELAEALLLAGEADAAEATLPRPRRGATPAQTAAVQALRARVLLARGYAELAEPLLTQALPLLPAPLPRGRARLALAKIRAARGEADAATLAGQAQADLQAAGAAFERERRAAAALRGGAAGGE</sequence>
<keyword evidence="4 5" id="KW-0067">ATP-binding</keyword>
<dbReference type="SUPFAM" id="SSF56112">
    <property type="entry name" value="Protein kinase-like (PK-like)"/>
    <property type="match status" value="1"/>
</dbReference>
<dbReference type="RefSeq" id="WP_096332201.1">
    <property type="nucleotide sequence ID" value="NZ_FOMX01000027.1"/>
</dbReference>
<dbReference type="CDD" id="cd14014">
    <property type="entry name" value="STKc_PknB_like"/>
    <property type="match status" value="1"/>
</dbReference>
<evidence type="ECO:0000256" key="2">
    <source>
        <dbReference type="ARBA" id="ARBA00022741"/>
    </source>
</evidence>
<dbReference type="Gene3D" id="1.25.40.10">
    <property type="entry name" value="Tetratricopeptide repeat domain"/>
    <property type="match status" value="2"/>
</dbReference>
<dbReference type="Pfam" id="PF00069">
    <property type="entry name" value="Pkinase"/>
    <property type="match status" value="1"/>
</dbReference>
<feature type="region of interest" description="Disordered" evidence="6">
    <location>
        <begin position="1"/>
        <end position="49"/>
    </location>
</feature>
<dbReference type="OrthoDB" id="9801841at2"/>
<dbReference type="Gene3D" id="1.10.510.10">
    <property type="entry name" value="Transferase(Phosphotransferase) domain 1"/>
    <property type="match status" value="1"/>
</dbReference>
<dbReference type="AlphaFoldDB" id="A0A1I2FP02"/>
<keyword evidence="1" id="KW-0808">Transferase</keyword>
<evidence type="ECO:0000313" key="8">
    <source>
        <dbReference type="EMBL" id="SFF06176.1"/>
    </source>
</evidence>
<feature type="binding site" evidence="5">
    <location>
        <position position="87"/>
    </location>
    <ligand>
        <name>ATP</name>
        <dbReference type="ChEBI" id="CHEBI:30616"/>
    </ligand>
</feature>
<dbReference type="PANTHER" id="PTHR43289:SF6">
    <property type="entry name" value="SERINE_THREONINE-PROTEIN KINASE NEKL-3"/>
    <property type="match status" value="1"/>
</dbReference>
<dbReference type="STRING" id="54.SAMN02745121_06718"/>
<dbReference type="GO" id="GO:0005524">
    <property type="term" value="F:ATP binding"/>
    <property type="evidence" value="ECO:0007669"/>
    <property type="project" value="UniProtKB-UniRule"/>
</dbReference>
<feature type="domain" description="Protein kinase" evidence="7">
    <location>
        <begin position="58"/>
        <end position="328"/>
    </location>
</feature>
<keyword evidence="2 5" id="KW-0547">Nucleotide-binding</keyword>
<reference evidence="9" key="1">
    <citation type="submission" date="2016-10" db="EMBL/GenBank/DDBJ databases">
        <authorList>
            <person name="Varghese N."/>
            <person name="Submissions S."/>
        </authorList>
    </citation>
    <scope>NUCLEOTIDE SEQUENCE [LARGE SCALE GENOMIC DNA]</scope>
    <source>
        <strain evidence="9">ATCC 25963</strain>
    </source>
</reference>
<organism evidence="8 9">
    <name type="scientific">Nannocystis exedens</name>
    <dbReference type="NCBI Taxonomy" id="54"/>
    <lineage>
        <taxon>Bacteria</taxon>
        <taxon>Pseudomonadati</taxon>
        <taxon>Myxococcota</taxon>
        <taxon>Polyangia</taxon>
        <taxon>Nannocystales</taxon>
        <taxon>Nannocystaceae</taxon>
        <taxon>Nannocystis</taxon>
    </lineage>
</organism>
<feature type="compositionally biased region" description="Basic and acidic residues" evidence="6">
    <location>
        <begin position="1"/>
        <end position="11"/>
    </location>
</feature>
<keyword evidence="3 8" id="KW-0418">Kinase</keyword>
<dbReference type="PROSITE" id="PS50011">
    <property type="entry name" value="PROTEIN_KINASE_DOM"/>
    <property type="match status" value="1"/>
</dbReference>
<dbReference type="Gene3D" id="3.30.200.20">
    <property type="entry name" value="Phosphorylase Kinase, domain 1"/>
    <property type="match status" value="1"/>
</dbReference>
<protein>
    <submittedName>
        <fullName evidence="8">Serine/threonine protein kinase</fullName>
    </submittedName>
</protein>
<dbReference type="InterPro" id="IPR011990">
    <property type="entry name" value="TPR-like_helical_dom_sf"/>
</dbReference>
<keyword evidence="9" id="KW-1185">Reference proteome</keyword>
<gene>
    <name evidence="8" type="ORF">SAMN02745121_06718</name>
</gene>
<name>A0A1I2FP02_9BACT</name>
<evidence type="ECO:0000256" key="6">
    <source>
        <dbReference type="SAM" id="MobiDB-lite"/>
    </source>
</evidence>